<dbReference type="GO" id="GO:0042254">
    <property type="term" value="P:ribosome biogenesis"/>
    <property type="evidence" value="ECO:0007669"/>
    <property type="project" value="UniProtKB-UniRule"/>
</dbReference>
<name>A0ABD3Q309_9STRA</name>
<dbReference type="PANTHER" id="PTHR11702">
    <property type="entry name" value="DEVELOPMENTALLY REGULATED GTP-BINDING PROTEIN-RELATED"/>
    <property type="match status" value="1"/>
</dbReference>
<dbReference type="NCBIfam" id="NF008956">
    <property type="entry name" value="PRK12299.1"/>
    <property type="match status" value="1"/>
</dbReference>
<keyword evidence="12" id="KW-1185">Reference proteome</keyword>
<dbReference type="InterPro" id="IPR006074">
    <property type="entry name" value="GTP1-OBG_CS"/>
</dbReference>
<proteinExistence type="inferred from homology"/>
<feature type="domain" description="OBG-type G" evidence="8">
    <location>
        <begin position="312"/>
        <end position="485"/>
    </location>
</feature>
<dbReference type="HAMAP" id="MF_01454">
    <property type="entry name" value="GTPase_Obg"/>
    <property type="match status" value="1"/>
</dbReference>
<feature type="compositionally biased region" description="Basic residues" evidence="7">
    <location>
        <begin position="76"/>
        <end position="85"/>
    </location>
</feature>
<comment type="cofactor">
    <cofactor evidence="1">
        <name>Mg(2+)</name>
        <dbReference type="ChEBI" id="CHEBI:18420"/>
    </cofactor>
</comment>
<evidence type="ECO:0000256" key="5">
    <source>
        <dbReference type="ARBA" id="ARBA00022842"/>
    </source>
</evidence>
<dbReference type="Pfam" id="PF09269">
    <property type="entry name" value="DUF1967"/>
    <property type="match status" value="1"/>
</dbReference>
<dbReference type="InterPro" id="IPR006169">
    <property type="entry name" value="GTP1_OBG_dom"/>
</dbReference>
<dbReference type="AlphaFoldDB" id="A0ABD3Q309"/>
<evidence type="ECO:0000256" key="1">
    <source>
        <dbReference type="ARBA" id="ARBA00001946"/>
    </source>
</evidence>
<keyword evidence="5" id="KW-0460">Magnesium</keyword>
<feature type="compositionally biased region" description="Basic and acidic residues" evidence="7">
    <location>
        <begin position="228"/>
        <end position="238"/>
    </location>
</feature>
<dbReference type="Pfam" id="PF01018">
    <property type="entry name" value="GTP1_OBG"/>
    <property type="match status" value="1"/>
</dbReference>
<protein>
    <recommendedName>
        <fullName evidence="13">Obg family GTPase CgtA</fullName>
    </recommendedName>
</protein>
<dbReference type="Gene3D" id="3.30.300.350">
    <property type="entry name" value="GTP-binding protein OBG, C-terminal domain"/>
    <property type="match status" value="1"/>
</dbReference>
<dbReference type="NCBIfam" id="NF008954">
    <property type="entry name" value="PRK12296.1"/>
    <property type="match status" value="1"/>
</dbReference>
<keyword evidence="4" id="KW-0547">Nucleotide-binding</keyword>
<dbReference type="InterPro" id="IPR015349">
    <property type="entry name" value="OCT_dom"/>
</dbReference>
<dbReference type="PRINTS" id="PR00326">
    <property type="entry name" value="GTP1OBG"/>
</dbReference>
<dbReference type="SUPFAM" id="SSF52540">
    <property type="entry name" value="P-loop containing nucleoside triphosphate hydrolases"/>
    <property type="match status" value="1"/>
</dbReference>
<dbReference type="EMBL" id="JALLAZ020000451">
    <property type="protein sequence ID" value="KAL3794828.1"/>
    <property type="molecule type" value="Genomic_DNA"/>
</dbReference>
<reference evidence="11 12" key="1">
    <citation type="submission" date="2024-10" db="EMBL/GenBank/DDBJ databases">
        <title>Updated reference genomes for cyclostephanoid diatoms.</title>
        <authorList>
            <person name="Roberts W.R."/>
            <person name="Alverson A.J."/>
        </authorList>
    </citation>
    <scope>NUCLEOTIDE SEQUENCE [LARGE SCALE GENOMIC DNA]</scope>
    <source>
        <strain evidence="11 12">AJA276-08</strain>
    </source>
</reference>
<dbReference type="NCBIfam" id="TIGR03595">
    <property type="entry name" value="Obg_CgtA_exten"/>
    <property type="match status" value="1"/>
</dbReference>
<feature type="region of interest" description="Disordered" evidence="7">
    <location>
        <begin position="218"/>
        <end position="238"/>
    </location>
</feature>
<feature type="domain" description="OCT" evidence="9">
    <location>
        <begin position="513"/>
        <end position="592"/>
    </location>
</feature>
<evidence type="ECO:0000256" key="6">
    <source>
        <dbReference type="ARBA" id="ARBA00023134"/>
    </source>
</evidence>
<feature type="region of interest" description="Disordered" evidence="7">
    <location>
        <begin position="68"/>
        <end position="94"/>
    </location>
</feature>
<keyword evidence="6" id="KW-0342">GTP-binding</keyword>
<dbReference type="PROSITE" id="PS51881">
    <property type="entry name" value="OCT"/>
    <property type="match status" value="1"/>
</dbReference>
<keyword evidence="3" id="KW-0479">Metal-binding</keyword>
<dbReference type="Proteomes" id="UP001530315">
    <property type="component" value="Unassembled WGS sequence"/>
</dbReference>
<evidence type="ECO:0000256" key="2">
    <source>
        <dbReference type="ARBA" id="ARBA00007699"/>
    </source>
</evidence>
<evidence type="ECO:0008006" key="13">
    <source>
        <dbReference type="Google" id="ProtNLM"/>
    </source>
</evidence>
<feature type="region of interest" description="Disordered" evidence="7">
    <location>
        <begin position="114"/>
        <end position="150"/>
    </location>
</feature>
<dbReference type="PANTHER" id="PTHR11702:SF44">
    <property type="entry name" value="GTP-BINDING PROTEIN OBGC, CHLOROPLASTIC"/>
    <property type="match status" value="1"/>
</dbReference>
<dbReference type="CDD" id="cd01898">
    <property type="entry name" value="Obg"/>
    <property type="match status" value="1"/>
</dbReference>
<dbReference type="InterPro" id="IPR027417">
    <property type="entry name" value="P-loop_NTPase"/>
</dbReference>
<dbReference type="NCBIfam" id="TIGR02729">
    <property type="entry name" value="Obg_CgtA"/>
    <property type="match status" value="1"/>
</dbReference>
<dbReference type="InterPro" id="IPR036726">
    <property type="entry name" value="GTP1_OBG_dom_sf"/>
</dbReference>
<organism evidence="11 12">
    <name type="scientific">Stephanodiscus triporus</name>
    <dbReference type="NCBI Taxonomy" id="2934178"/>
    <lineage>
        <taxon>Eukaryota</taxon>
        <taxon>Sar</taxon>
        <taxon>Stramenopiles</taxon>
        <taxon>Ochrophyta</taxon>
        <taxon>Bacillariophyta</taxon>
        <taxon>Coscinodiscophyceae</taxon>
        <taxon>Thalassiosirophycidae</taxon>
        <taxon>Stephanodiscales</taxon>
        <taxon>Stephanodiscaceae</taxon>
        <taxon>Stephanodiscus</taxon>
    </lineage>
</organism>
<dbReference type="PROSITE" id="PS51710">
    <property type="entry name" value="G_OBG"/>
    <property type="match status" value="1"/>
</dbReference>
<comment type="caution">
    <text evidence="11">The sequence shown here is derived from an EMBL/GenBank/DDBJ whole genome shotgun (WGS) entry which is preliminary data.</text>
</comment>
<evidence type="ECO:0000256" key="4">
    <source>
        <dbReference type="ARBA" id="ARBA00022741"/>
    </source>
</evidence>
<accession>A0ABD3Q309</accession>
<dbReference type="InterPro" id="IPR045086">
    <property type="entry name" value="OBG_GTPase"/>
</dbReference>
<sequence>MTTNGRRRAGAAVARRPSTTMAPILLTLLLLLPRLCCSLLLPLLLPPPPPRLIDALLRPDAPLLLSPPSSSSIVRPPRRAARVRLRSTTDDGRATDADIDASLADEARRIALLSRGRGGSGSGSGGTTIGGGEEEDGARRRPRRPGDNMDREWQFFDTARVHVTAGSGGNGCVAFRREKGEAMGGPNGGRGGRGGSVVFVADSGLSTLAGLRDSVHVRASSGTNGAGKNRDGRAGDDARVRVPCGTIVRELRTQKVAGEVRTHGQELVVAPGGRGGRGNAAFMTSRRTSPKLSELGEPGVGRWLSVELRLVADVGFLGFPNAGKSTLLASSSAARPKVANYPFTTIVPNLGVCDLGEDGGGSGLVLCDIPGLIEGAAMGAGLGFSFLRHVRRCKVLLHVVDGTSDDPVGDFVKLNGELAAYDASLANKPQVVVLNKVDVTEVREREDGLLRRLREAAGHSRVMSISAATKENVKELMGRLKKFVDAEKKRKVEGGMSEDDDVVLAEVDLSKAALDSDSDDYGKLIWYMAPVWRVKGEYIEQVAKMTHWEYPEAVERFGRLLQALGIRDELSARGAMEGDLVMIDEYDFDFSPAKTNIYIPQELLDKDAKYEERENAKRQRQTPRGMLLDNDYGDVGDDEGEEALWKPFDKGGYMLMDKDEIVEFNDEGEWDLLEDDFDLSPELLDGDEVWTS</sequence>
<dbReference type="NCBIfam" id="NF008955">
    <property type="entry name" value="PRK12297.1"/>
    <property type="match status" value="1"/>
</dbReference>
<dbReference type="PROSITE" id="PS00905">
    <property type="entry name" value="GTP1_OBG"/>
    <property type="match status" value="1"/>
</dbReference>
<feature type="domain" description="Obg" evidence="10">
    <location>
        <begin position="153"/>
        <end position="311"/>
    </location>
</feature>
<evidence type="ECO:0000259" key="8">
    <source>
        <dbReference type="PROSITE" id="PS51710"/>
    </source>
</evidence>
<evidence type="ECO:0000259" key="10">
    <source>
        <dbReference type="PROSITE" id="PS51883"/>
    </source>
</evidence>
<dbReference type="InterPro" id="IPR036346">
    <property type="entry name" value="GTP-bd_prot_GTP1/OBG_C_sf"/>
</dbReference>
<feature type="region of interest" description="Disordered" evidence="7">
    <location>
        <begin position="613"/>
        <end position="632"/>
    </location>
</feature>
<dbReference type="Pfam" id="PF01926">
    <property type="entry name" value="MMR_HSR1"/>
    <property type="match status" value="1"/>
</dbReference>
<dbReference type="InterPro" id="IPR031167">
    <property type="entry name" value="G_OBG"/>
</dbReference>
<evidence type="ECO:0000259" key="9">
    <source>
        <dbReference type="PROSITE" id="PS51881"/>
    </source>
</evidence>
<gene>
    <name evidence="11" type="ORF">ACHAW5_004350</name>
</gene>
<feature type="compositionally biased region" description="Gly residues" evidence="7">
    <location>
        <begin position="116"/>
        <end position="131"/>
    </location>
</feature>
<evidence type="ECO:0000313" key="11">
    <source>
        <dbReference type="EMBL" id="KAL3794828.1"/>
    </source>
</evidence>
<evidence type="ECO:0000313" key="12">
    <source>
        <dbReference type="Proteomes" id="UP001530315"/>
    </source>
</evidence>
<dbReference type="GO" id="GO:0005525">
    <property type="term" value="F:GTP binding"/>
    <property type="evidence" value="ECO:0007669"/>
    <property type="project" value="UniProtKB-KW"/>
</dbReference>
<evidence type="ECO:0000256" key="7">
    <source>
        <dbReference type="SAM" id="MobiDB-lite"/>
    </source>
</evidence>
<dbReference type="Gene3D" id="2.70.210.12">
    <property type="entry name" value="GTP1/OBG domain"/>
    <property type="match status" value="1"/>
</dbReference>
<dbReference type="Gene3D" id="3.40.50.300">
    <property type="entry name" value="P-loop containing nucleotide triphosphate hydrolases"/>
    <property type="match status" value="1"/>
</dbReference>
<dbReference type="SUPFAM" id="SSF82051">
    <property type="entry name" value="Obg GTP-binding protein N-terminal domain"/>
    <property type="match status" value="1"/>
</dbReference>
<comment type="similarity">
    <text evidence="2">Belongs to the TRAFAC class OBG-HflX-like GTPase superfamily. OBG GTPase family.</text>
</comment>
<dbReference type="InterPro" id="IPR006073">
    <property type="entry name" value="GTP-bd"/>
</dbReference>
<dbReference type="InterPro" id="IPR014100">
    <property type="entry name" value="GTP-bd_Obg/CgtA"/>
</dbReference>
<evidence type="ECO:0000256" key="3">
    <source>
        <dbReference type="ARBA" id="ARBA00022723"/>
    </source>
</evidence>
<dbReference type="FunFam" id="2.70.210.12:FF:000001">
    <property type="entry name" value="GTPase Obg"/>
    <property type="match status" value="1"/>
</dbReference>
<dbReference type="SUPFAM" id="SSF102741">
    <property type="entry name" value="Obg GTP-binding protein C-terminal domain"/>
    <property type="match status" value="1"/>
</dbReference>
<dbReference type="GO" id="GO:0046872">
    <property type="term" value="F:metal ion binding"/>
    <property type="evidence" value="ECO:0007669"/>
    <property type="project" value="UniProtKB-KW"/>
</dbReference>
<dbReference type="PROSITE" id="PS51883">
    <property type="entry name" value="OBG"/>
    <property type="match status" value="1"/>
</dbReference>